<dbReference type="Proteomes" id="UP000055019">
    <property type="component" value="Unassembled WGS sequence"/>
</dbReference>
<keyword evidence="2" id="KW-1185">Reference proteome</keyword>
<evidence type="ECO:0000313" key="1">
    <source>
        <dbReference type="EMBL" id="SAL84672.1"/>
    </source>
</evidence>
<protein>
    <submittedName>
        <fullName evidence="1">Uncharacterized protein</fullName>
    </submittedName>
</protein>
<accession>A0A158KU49</accession>
<proteinExistence type="predicted"/>
<dbReference type="EMBL" id="FCOM02000054">
    <property type="protein sequence ID" value="SAL84672.1"/>
    <property type="molecule type" value="Genomic_DNA"/>
</dbReference>
<gene>
    <name evidence="1" type="ORF">AWB74_07018</name>
</gene>
<reference evidence="1" key="1">
    <citation type="submission" date="2016-01" db="EMBL/GenBank/DDBJ databases">
        <authorList>
            <person name="Peeters C."/>
        </authorList>
    </citation>
    <scope>NUCLEOTIDE SEQUENCE [LARGE SCALE GENOMIC DNA]</scope>
    <source>
        <strain evidence="1">LMG 29317</strain>
    </source>
</reference>
<evidence type="ECO:0000313" key="2">
    <source>
        <dbReference type="Proteomes" id="UP000055019"/>
    </source>
</evidence>
<dbReference type="OrthoDB" id="9830992at2"/>
<organism evidence="1 2">
    <name type="scientific">Caballeronia arvi</name>
    <dbReference type="NCBI Taxonomy" id="1777135"/>
    <lineage>
        <taxon>Bacteria</taxon>
        <taxon>Pseudomonadati</taxon>
        <taxon>Pseudomonadota</taxon>
        <taxon>Betaproteobacteria</taxon>
        <taxon>Burkholderiales</taxon>
        <taxon>Burkholderiaceae</taxon>
        <taxon>Caballeronia</taxon>
    </lineage>
</organism>
<dbReference type="RefSeq" id="WP_061151218.1">
    <property type="nucleotide sequence ID" value="NZ_FCOM02000054.1"/>
</dbReference>
<sequence length="129" mass="14132">MHESESKKFSDVAQEVMCEAHTPETIKALAKHAAELVALRRSSAGSPDVVSIGTRVSECLYLIKDAVVATAGDTLESRKEAAAKCFTFIAKAADMPRSVARQYMRIAERFKDTDLDLSAMTVRDLLSRP</sequence>
<dbReference type="AlphaFoldDB" id="A0A158KU49"/>
<name>A0A158KU49_9BURK</name>
<comment type="caution">
    <text evidence="1">The sequence shown here is derived from an EMBL/GenBank/DDBJ whole genome shotgun (WGS) entry which is preliminary data.</text>
</comment>